<dbReference type="OrthoDB" id="9824858at2"/>
<name>C6XI21_HIRBI</name>
<feature type="chain" id="PRO_5042497271" description="DUF4352 domain-containing protein" evidence="1">
    <location>
        <begin position="21"/>
        <end position="214"/>
    </location>
</feature>
<dbReference type="STRING" id="582402.Hbal_1155"/>
<keyword evidence="3" id="KW-1185">Reference proteome</keyword>
<protein>
    <recommendedName>
        <fullName evidence="4">DUF4352 domain-containing protein</fullName>
    </recommendedName>
</protein>
<dbReference type="HOGENOM" id="CLU_1287372_0_0_5"/>
<evidence type="ECO:0000256" key="1">
    <source>
        <dbReference type="SAM" id="SignalP"/>
    </source>
</evidence>
<keyword evidence="1" id="KW-0732">Signal</keyword>
<feature type="signal peptide" evidence="1">
    <location>
        <begin position="1"/>
        <end position="20"/>
    </location>
</feature>
<evidence type="ECO:0008006" key="4">
    <source>
        <dbReference type="Google" id="ProtNLM"/>
    </source>
</evidence>
<accession>C6XI21</accession>
<dbReference type="KEGG" id="hba:Hbal_1155"/>
<dbReference type="RefSeq" id="WP_015826997.1">
    <property type="nucleotide sequence ID" value="NC_012982.1"/>
</dbReference>
<dbReference type="AlphaFoldDB" id="C6XI21"/>
<organism evidence="2 3">
    <name type="scientific">Hirschia baltica (strain ATCC 49814 / DSM 5838 / IFAM 1418)</name>
    <dbReference type="NCBI Taxonomy" id="582402"/>
    <lineage>
        <taxon>Bacteria</taxon>
        <taxon>Pseudomonadati</taxon>
        <taxon>Pseudomonadota</taxon>
        <taxon>Alphaproteobacteria</taxon>
        <taxon>Hyphomonadales</taxon>
        <taxon>Hyphomonadaceae</taxon>
        <taxon>Hirschia</taxon>
    </lineage>
</organism>
<evidence type="ECO:0000313" key="3">
    <source>
        <dbReference type="Proteomes" id="UP000002745"/>
    </source>
</evidence>
<dbReference type="EMBL" id="CP001678">
    <property type="protein sequence ID" value="ACT58847.1"/>
    <property type="molecule type" value="Genomic_DNA"/>
</dbReference>
<sequence length="214" mass="23741">MRNISSTVLALAAMVLSSMTTYLTFFDARYTLTAAIADVKGQVNRGFSSNSETKSASYRFYIDASLVLSNRGTRSLVVSDVSVVKSSNADKCIIAEDEKRVRVQEYSADGRQTAYIKPFIVEPGTVGAKTFWMNPSSIDQEVAASEEFDLKPTQDLWCFEWKVFDPNGKKHENSMPAFLLDVSFDLEEGETTPEGIMKIEGKSGPTELLKRGLF</sequence>
<gene>
    <name evidence="2" type="ordered locus">Hbal_1155</name>
</gene>
<proteinExistence type="predicted"/>
<evidence type="ECO:0000313" key="2">
    <source>
        <dbReference type="EMBL" id="ACT58847.1"/>
    </source>
</evidence>
<reference evidence="3" key="1">
    <citation type="journal article" date="2011" name="J. Bacteriol.">
        <title>Genome sequences of eight morphologically diverse alphaproteobacteria.</title>
        <authorList>
            <consortium name="US DOE Joint Genome Institute"/>
            <person name="Brown P.J."/>
            <person name="Kysela D.T."/>
            <person name="Buechlein A."/>
            <person name="Hemmerich C."/>
            <person name="Brun Y.V."/>
        </authorList>
    </citation>
    <scope>NUCLEOTIDE SEQUENCE [LARGE SCALE GENOMIC DNA]</scope>
    <source>
        <strain evidence="3">ATCC 49814 / DSM 5838 / IFAM 1418</strain>
    </source>
</reference>
<dbReference type="Proteomes" id="UP000002745">
    <property type="component" value="Chromosome"/>
</dbReference>